<feature type="transmembrane region" description="Helical" evidence="2">
    <location>
        <begin position="98"/>
        <end position="119"/>
    </location>
</feature>
<feature type="compositionally biased region" description="Low complexity" evidence="1">
    <location>
        <begin position="198"/>
        <end position="254"/>
    </location>
</feature>
<dbReference type="AlphaFoldDB" id="A0A365H7M1"/>
<gene>
    <name evidence="3" type="ORF">DPM19_14895</name>
</gene>
<dbReference type="Proteomes" id="UP000251891">
    <property type="component" value="Unassembled WGS sequence"/>
</dbReference>
<feature type="transmembrane region" description="Helical" evidence="2">
    <location>
        <begin position="131"/>
        <end position="152"/>
    </location>
</feature>
<accession>A0A365H7M1</accession>
<keyword evidence="2" id="KW-0812">Transmembrane</keyword>
<name>A0A365H7M1_9ACTN</name>
<reference evidence="3 4" key="1">
    <citation type="submission" date="2018-06" db="EMBL/GenBank/DDBJ databases">
        <title>Actinomadura craniellae sp. nov. isolated from marine sponge Craniella sp.</title>
        <authorList>
            <person name="Li L."/>
            <person name="Xu Q.H."/>
            <person name="Lin H.W."/>
            <person name="Lu Y.H."/>
        </authorList>
    </citation>
    <scope>NUCLEOTIDE SEQUENCE [LARGE SCALE GENOMIC DNA]</scope>
    <source>
        <strain evidence="3 4">LHW63021</strain>
    </source>
</reference>
<keyword evidence="2" id="KW-1133">Transmembrane helix</keyword>
<feature type="transmembrane region" description="Helical" evidence="2">
    <location>
        <begin position="12"/>
        <end position="33"/>
    </location>
</feature>
<proteinExistence type="predicted"/>
<protein>
    <submittedName>
        <fullName evidence="3">Uncharacterized protein</fullName>
    </submittedName>
</protein>
<evidence type="ECO:0000256" key="1">
    <source>
        <dbReference type="SAM" id="MobiDB-lite"/>
    </source>
</evidence>
<feature type="region of interest" description="Disordered" evidence="1">
    <location>
        <begin position="198"/>
        <end position="308"/>
    </location>
</feature>
<dbReference type="EMBL" id="QLYX01000006">
    <property type="protein sequence ID" value="RAY14263.1"/>
    <property type="molecule type" value="Genomic_DNA"/>
</dbReference>
<keyword evidence="2" id="KW-0472">Membrane</keyword>
<feature type="transmembrane region" description="Helical" evidence="2">
    <location>
        <begin position="66"/>
        <end position="86"/>
    </location>
</feature>
<evidence type="ECO:0000313" key="4">
    <source>
        <dbReference type="Proteomes" id="UP000251891"/>
    </source>
</evidence>
<comment type="caution">
    <text evidence="3">The sequence shown here is derived from an EMBL/GenBank/DDBJ whole genome shotgun (WGS) entry which is preliminary data.</text>
</comment>
<evidence type="ECO:0000313" key="3">
    <source>
        <dbReference type="EMBL" id="RAY14263.1"/>
    </source>
</evidence>
<sequence length="308" mass="33107">MNKEAVQRLREPAAWVLLASSALQLLAGILVLFNSGARTIEVPGVGSQRVGGSDFSTRAARELTDAQFFSGLILVALLVIAVLLVTSGSQPTKQARNIVTGALAVLGLAALLTVVVWLGSLVADIGALAKFAAFLFGVAKLAVIGVAGWYIFTVFQALQPPKPAAQPQMPGGGYPEYGYQQDQGQQYQQGGYQQEQGQQYQQGAYQQDQGQQSYDQGGYQQGQQSYDQGGYQQGGYQQDQGQQYQQGGYQQQDQGGEGAGDWTRAYGEGQQPYDQGQQGGYQQGQQPYPPQQDQGGQQGGGDWYREGR</sequence>
<keyword evidence="4" id="KW-1185">Reference proteome</keyword>
<evidence type="ECO:0000256" key="2">
    <source>
        <dbReference type="SAM" id="Phobius"/>
    </source>
</evidence>
<feature type="compositionally biased region" description="Low complexity" evidence="1">
    <location>
        <begin position="283"/>
        <end position="295"/>
    </location>
</feature>
<organism evidence="3 4">
    <name type="scientific">Actinomadura craniellae</name>
    <dbReference type="NCBI Taxonomy" id="2231787"/>
    <lineage>
        <taxon>Bacteria</taxon>
        <taxon>Bacillati</taxon>
        <taxon>Actinomycetota</taxon>
        <taxon>Actinomycetes</taxon>
        <taxon>Streptosporangiales</taxon>
        <taxon>Thermomonosporaceae</taxon>
        <taxon>Actinomadura</taxon>
    </lineage>
</organism>
<dbReference type="RefSeq" id="WP_199485098.1">
    <property type="nucleotide sequence ID" value="NZ_QLYX01000006.1"/>
</dbReference>